<dbReference type="EMBL" id="BOOA01000010">
    <property type="protein sequence ID" value="GIH23467.1"/>
    <property type="molecule type" value="Genomic_DNA"/>
</dbReference>
<name>A0A919Q6Z4_9ACTN</name>
<evidence type="ECO:0000313" key="1">
    <source>
        <dbReference type="EMBL" id="GIH23467.1"/>
    </source>
</evidence>
<evidence type="ECO:0000313" key="2">
    <source>
        <dbReference type="Proteomes" id="UP000640052"/>
    </source>
</evidence>
<dbReference type="AlphaFoldDB" id="A0A919Q6Z4"/>
<proteinExistence type="predicted"/>
<protein>
    <submittedName>
        <fullName evidence="1">Uncharacterized protein</fullName>
    </submittedName>
</protein>
<gene>
    <name evidence="1" type="ORF">Aph01nite_17770</name>
</gene>
<dbReference type="RefSeq" id="WP_204040278.1">
    <property type="nucleotide sequence ID" value="NZ_BOOA01000010.1"/>
</dbReference>
<keyword evidence="2" id="KW-1185">Reference proteome</keyword>
<organism evidence="1 2">
    <name type="scientific">Acrocarpospora phusangensis</name>
    <dbReference type="NCBI Taxonomy" id="1070424"/>
    <lineage>
        <taxon>Bacteria</taxon>
        <taxon>Bacillati</taxon>
        <taxon>Actinomycetota</taxon>
        <taxon>Actinomycetes</taxon>
        <taxon>Streptosporangiales</taxon>
        <taxon>Streptosporangiaceae</taxon>
        <taxon>Acrocarpospora</taxon>
    </lineage>
</organism>
<sequence length="262" mass="27384">MNRSRALTAAAVIAVAAAAGFLVRQSPPLPPHTIRVTGAPAEKRSPLPLATPIVEVAADPFVRALHIPSTNQGRGEENAYVFPADPTDGIPVDQLLNCDDFASWAVANDGAELGSGSFVLQVSNLDTPPEAVVATVILRSERDLGRRPYVVSCRGARTGDVIPYAAPDLNIADGARVTLPGDSFQGDAQSGWHRNLRVAGGGCQSCTYSLAFEIGTYRTPAQGPYTLSAWPGREPDLMLCGAVDGNGVIRLPSGTPDCPASN</sequence>
<reference evidence="1" key="1">
    <citation type="submission" date="2021-01" db="EMBL/GenBank/DDBJ databases">
        <title>Whole genome shotgun sequence of Acrocarpospora phusangensis NBRC 108782.</title>
        <authorList>
            <person name="Komaki H."/>
            <person name="Tamura T."/>
        </authorList>
    </citation>
    <scope>NUCLEOTIDE SEQUENCE</scope>
    <source>
        <strain evidence="1">NBRC 108782</strain>
    </source>
</reference>
<accession>A0A919Q6Z4</accession>
<dbReference type="Proteomes" id="UP000640052">
    <property type="component" value="Unassembled WGS sequence"/>
</dbReference>
<comment type="caution">
    <text evidence="1">The sequence shown here is derived from an EMBL/GenBank/DDBJ whole genome shotgun (WGS) entry which is preliminary data.</text>
</comment>